<dbReference type="Proteomes" id="UP000749309">
    <property type="component" value="Unassembled WGS sequence"/>
</dbReference>
<evidence type="ECO:0000313" key="2">
    <source>
        <dbReference type="Proteomes" id="UP000749309"/>
    </source>
</evidence>
<reference evidence="1" key="1">
    <citation type="submission" date="2020-03" db="EMBL/GenBank/DDBJ databases">
        <title>Whole Genome Sequence of Trichophyton interdigitale from India.</title>
        <authorList>
            <person name="Kumar P."/>
        </authorList>
    </citation>
    <scope>NUCLEOTIDE SEQUENCE</scope>
    <source>
        <strain evidence="1">UCMS-IGIB-CI14</strain>
    </source>
</reference>
<organism evidence="1 2">
    <name type="scientific">Trichophyton interdigitale</name>
    <dbReference type="NCBI Taxonomy" id="101480"/>
    <lineage>
        <taxon>Eukaryota</taxon>
        <taxon>Fungi</taxon>
        <taxon>Dikarya</taxon>
        <taxon>Ascomycota</taxon>
        <taxon>Pezizomycotina</taxon>
        <taxon>Eurotiomycetes</taxon>
        <taxon>Eurotiomycetidae</taxon>
        <taxon>Onygenales</taxon>
        <taxon>Arthrodermataceae</taxon>
        <taxon>Trichophyton</taxon>
    </lineage>
</organism>
<dbReference type="AlphaFoldDB" id="A0A9P5CYR9"/>
<evidence type="ECO:0000313" key="1">
    <source>
        <dbReference type="EMBL" id="KAF3895171.1"/>
    </source>
</evidence>
<proteinExistence type="predicted"/>
<accession>A0A9P5CYR9</accession>
<dbReference type="EMBL" id="JAAQVJ010000097">
    <property type="protein sequence ID" value="KAF3895171.1"/>
    <property type="molecule type" value="Genomic_DNA"/>
</dbReference>
<protein>
    <submittedName>
        <fullName evidence="1">Uncharacterized protein</fullName>
    </submittedName>
</protein>
<name>A0A9P5CYR9_9EURO</name>
<sequence length="156" mass="18403">MPDDSRNHLTVDHPIHGDYNKSIKHYEKESLIIQTQEYYETKKRMEDEDPSLPKIKIADFKYDTDHLNRYIKTKRSEAARIGGMTRARQIAGLVWGYEHNAPPRRPQNDVEFAAFFEQNTLLWSGCETLEEVEGLEREDARLRQLAWYRGLVFSDD</sequence>
<comment type="caution">
    <text evidence="1">The sequence shown here is derived from an EMBL/GenBank/DDBJ whole genome shotgun (WGS) entry which is preliminary data.</text>
</comment>
<gene>
    <name evidence="1" type="ORF">GY632_3396</name>
</gene>